<evidence type="ECO:0000313" key="4">
    <source>
        <dbReference type="Proteomes" id="UP001172159"/>
    </source>
</evidence>
<dbReference type="InterPro" id="IPR050491">
    <property type="entry name" value="AmpC-like"/>
</dbReference>
<evidence type="ECO:0000256" key="1">
    <source>
        <dbReference type="ARBA" id="ARBA00038215"/>
    </source>
</evidence>
<dbReference type="SUPFAM" id="SSF56601">
    <property type="entry name" value="beta-lactamase/transpeptidase-like"/>
    <property type="match status" value="1"/>
</dbReference>
<evidence type="ECO:0000313" key="3">
    <source>
        <dbReference type="EMBL" id="KAK0701435.1"/>
    </source>
</evidence>
<comment type="similarity">
    <text evidence="1">Belongs to the peptidase S12 family.</text>
</comment>
<gene>
    <name evidence="3" type="ORF">B0T21DRAFT_353698</name>
</gene>
<dbReference type="PANTHER" id="PTHR46825:SF9">
    <property type="entry name" value="BETA-LACTAMASE-RELATED DOMAIN-CONTAINING PROTEIN"/>
    <property type="match status" value="1"/>
</dbReference>
<dbReference type="PANTHER" id="PTHR46825">
    <property type="entry name" value="D-ALANYL-D-ALANINE-CARBOXYPEPTIDASE/ENDOPEPTIDASE AMPH"/>
    <property type="match status" value="1"/>
</dbReference>
<feature type="domain" description="Beta-lactamase-related" evidence="2">
    <location>
        <begin position="22"/>
        <end position="316"/>
    </location>
</feature>
<evidence type="ECO:0000259" key="2">
    <source>
        <dbReference type="Pfam" id="PF00144"/>
    </source>
</evidence>
<dbReference type="AlphaFoldDB" id="A0AA40DFS7"/>
<dbReference type="InterPro" id="IPR001466">
    <property type="entry name" value="Beta-lactam-related"/>
</dbReference>
<reference evidence="3" key="1">
    <citation type="submission" date="2023-06" db="EMBL/GenBank/DDBJ databases">
        <title>Genome-scale phylogeny and comparative genomics of the fungal order Sordariales.</title>
        <authorList>
            <consortium name="Lawrence Berkeley National Laboratory"/>
            <person name="Hensen N."/>
            <person name="Bonometti L."/>
            <person name="Westerberg I."/>
            <person name="Brannstrom I.O."/>
            <person name="Guillou S."/>
            <person name="Cros-Aarteil S."/>
            <person name="Calhoun S."/>
            <person name="Haridas S."/>
            <person name="Kuo A."/>
            <person name="Mondo S."/>
            <person name="Pangilinan J."/>
            <person name="Riley R."/>
            <person name="Labutti K."/>
            <person name="Andreopoulos B."/>
            <person name="Lipzen A."/>
            <person name="Chen C."/>
            <person name="Yanf M."/>
            <person name="Daum C."/>
            <person name="Ng V."/>
            <person name="Clum A."/>
            <person name="Steindorff A."/>
            <person name="Ohm R."/>
            <person name="Martin F."/>
            <person name="Silar P."/>
            <person name="Natvig D."/>
            <person name="Lalanne C."/>
            <person name="Gautier V."/>
            <person name="Ament-Velasquez S.L."/>
            <person name="Kruys A."/>
            <person name="Hutchinson M.I."/>
            <person name="Powell A.J."/>
            <person name="Barry K."/>
            <person name="Miller A.N."/>
            <person name="Grigoriev I.V."/>
            <person name="Debuchy R."/>
            <person name="Gladieux P."/>
            <person name="Thoren M.H."/>
            <person name="Johannesson H."/>
        </authorList>
    </citation>
    <scope>NUCLEOTIDE SEQUENCE</scope>
    <source>
        <strain evidence="3">CBS 540.89</strain>
    </source>
</reference>
<dbReference type="InterPro" id="IPR012338">
    <property type="entry name" value="Beta-lactam/transpept-like"/>
</dbReference>
<comment type="caution">
    <text evidence="3">The sequence shown here is derived from an EMBL/GenBank/DDBJ whole genome shotgun (WGS) entry which is preliminary data.</text>
</comment>
<name>A0AA40DFS7_9PEZI</name>
<dbReference type="EMBL" id="JAUKTV010000028">
    <property type="protein sequence ID" value="KAK0701435.1"/>
    <property type="molecule type" value="Genomic_DNA"/>
</dbReference>
<keyword evidence="4" id="KW-1185">Reference proteome</keyword>
<organism evidence="3 4">
    <name type="scientific">Apiosordaria backusii</name>
    <dbReference type="NCBI Taxonomy" id="314023"/>
    <lineage>
        <taxon>Eukaryota</taxon>
        <taxon>Fungi</taxon>
        <taxon>Dikarya</taxon>
        <taxon>Ascomycota</taxon>
        <taxon>Pezizomycotina</taxon>
        <taxon>Sordariomycetes</taxon>
        <taxon>Sordariomycetidae</taxon>
        <taxon>Sordariales</taxon>
        <taxon>Lasiosphaeriaceae</taxon>
        <taxon>Apiosordaria</taxon>
    </lineage>
</organism>
<accession>A0AA40DFS7</accession>
<dbReference type="Pfam" id="PF00144">
    <property type="entry name" value="Beta-lactamase"/>
    <property type="match status" value="1"/>
</dbReference>
<sequence length="474" mass="52241">MQSQDSRTRISNVRNNLRNAKDVITRLMSLGNSPGLSVALLCDGELVLSEGYGCADIANRKPATPETIYPIASITKPFAAIACGLLVSDKNLSWGEMATLVDALSHRTGLADQVCFHLGPNGQPMFDNREGLISVVNAMPCGDDDFRKLWRYNPLLYTLIGLVIEKSSSQSLEQFLLTRIFEPLDMRSTSFIQSTPSHATHCAGEAHVARPYAATRNGEFILRDVTPTAYEFPFNAPMGIQSTVVDMVQFARAIIDGYQSQRGGNPRVLPIPHVGANERKKKILFHSGTGNGFVSSLHIYPETADAVVVLANSSFSGNAANSVAVFLTCLLNDFSIDIQALEGNTKACSDYETDRWSVVERRLKKERATQRSGDAPRADDIAGVYKDEVTGLVLRIEKQDSAVSAYANMPAVQYLGVSIKFGVVTDVGLPLWMWCENTLCFLPGERDYQLLGMGYLNHWCQFYFIFILIREAGR</sequence>
<dbReference type="Proteomes" id="UP001172159">
    <property type="component" value="Unassembled WGS sequence"/>
</dbReference>
<dbReference type="Gene3D" id="3.40.710.10">
    <property type="entry name" value="DD-peptidase/beta-lactamase superfamily"/>
    <property type="match status" value="1"/>
</dbReference>
<protein>
    <submittedName>
        <fullName evidence="3">Beta-lactamase/transpeptidase-like protein</fullName>
    </submittedName>
</protein>
<proteinExistence type="inferred from homology"/>